<dbReference type="GO" id="GO:0031932">
    <property type="term" value="C:TORC2 complex"/>
    <property type="evidence" value="ECO:0007669"/>
    <property type="project" value="TreeGrafter"/>
</dbReference>
<dbReference type="Pfam" id="PF02260">
    <property type="entry name" value="FATC"/>
    <property type="match status" value="1"/>
</dbReference>
<dbReference type="SMART" id="SM01343">
    <property type="entry name" value="FATC"/>
    <property type="match status" value="1"/>
</dbReference>
<evidence type="ECO:0000313" key="14">
    <source>
        <dbReference type="Proteomes" id="UP001162131"/>
    </source>
</evidence>
<evidence type="ECO:0000259" key="11">
    <source>
        <dbReference type="PROSITE" id="PS51189"/>
    </source>
</evidence>
<evidence type="ECO:0000256" key="8">
    <source>
        <dbReference type="ARBA" id="ARBA00048679"/>
    </source>
</evidence>
<dbReference type="InterPro" id="IPR009076">
    <property type="entry name" value="FRB_dom"/>
</dbReference>
<feature type="domain" description="FAT" evidence="11">
    <location>
        <begin position="1274"/>
        <end position="1830"/>
    </location>
</feature>
<dbReference type="SUPFAM" id="SSF56112">
    <property type="entry name" value="Protein kinase-like (PK-like)"/>
    <property type="match status" value="1"/>
</dbReference>
<comment type="similarity">
    <text evidence="1 9">Belongs to the PI3/PI4-kinase family.</text>
</comment>
<keyword evidence="9" id="KW-0723">Serine/threonine-protein kinase</keyword>
<evidence type="ECO:0000256" key="1">
    <source>
        <dbReference type="ARBA" id="ARBA00011031"/>
    </source>
</evidence>
<keyword evidence="14" id="KW-1185">Reference proteome</keyword>
<dbReference type="InterPro" id="IPR011009">
    <property type="entry name" value="Kinase-like_dom_sf"/>
</dbReference>
<organism evidence="13 14">
    <name type="scientific">Blepharisma stoltei</name>
    <dbReference type="NCBI Taxonomy" id="1481888"/>
    <lineage>
        <taxon>Eukaryota</taxon>
        <taxon>Sar</taxon>
        <taxon>Alveolata</taxon>
        <taxon>Ciliophora</taxon>
        <taxon>Postciliodesmatophora</taxon>
        <taxon>Heterotrichea</taxon>
        <taxon>Heterotrichida</taxon>
        <taxon>Blepharismidae</taxon>
        <taxon>Blepharisma</taxon>
    </lineage>
</organism>
<dbReference type="GO" id="GO:0005634">
    <property type="term" value="C:nucleus"/>
    <property type="evidence" value="ECO:0007669"/>
    <property type="project" value="TreeGrafter"/>
</dbReference>
<dbReference type="PROSITE" id="PS51189">
    <property type="entry name" value="FAT"/>
    <property type="match status" value="1"/>
</dbReference>
<dbReference type="GO" id="GO:0044877">
    <property type="term" value="F:protein-containing complex binding"/>
    <property type="evidence" value="ECO:0007669"/>
    <property type="project" value="InterPro"/>
</dbReference>
<proteinExistence type="inferred from homology"/>
<dbReference type="Gene3D" id="1.25.10.10">
    <property type="entry name" value="Leucine-rich Repeat Variant"/>
    <property type="match status" value="3"/>
</dbReference>
<dbReference type="CDD" id="cd05169">
    <property type="entry name" value="PIKKc_TOR"/>
    <property type="match status" value="1"/>
</dbReference>
<dbReference type="GO" id="GO:0031931">
    <property type="term" value="C:TORC1 complex"/>
    <property type="evidence" value="ECO:0007669"/>
    <property type="project" value="TreeGrafter"/>
</dbReference>
<accession>A0AAU9IK39</accession>
<feature type="domain" description="PI3K/PI4K catalytic" evidence="10">
    <location>
        <begin position="2002"/>
        <end position="2319"/>
    </location>
</feature>
<dbReference type="PANTHER" id="PTHR11139:SF9">
    <property type="entry name" value="SERINE_THREONINE-PROTEIN KINASE MTOR"/>
    <property type="match status" value="1"/>
</dbReference>
<dbReference type="Gene3D" id="1.10.1070.11">
    <property type="entry name" value="Phosphatidylinositol 3-/4-kinase, catalytic domain"/>
    <property type="match status" value="1"/>
</dbReference>
<dbReference type="GO" id="GO:0031929">
    <property type="term" value="P:TOR signaling"/>
    <property type="evidence" value="ECO:0007669"/>
    <property type="project" value="TreeGrafter"/>
</dbReference>
<sequence length="2374" mass="271761">MGDSTRILQSLKSKSIDIRLTSLTKLVEQIEDTQDISAELITGLKKVVTSSDTIEKATGLSTLISICSVTNETNLNNLAFHFLQLVSLKNILSKEDEIINLASQALGELVSSPSTTTFELADEEFRYALNTLKVDTSKDGFPRYAACCEIKAIAQKLPMLFAVYLGEFLGSMWNAVRDQKDYIREIGVLTFALSLKQIESREDLFEKVLVECLRGITPDSPAATVHGSILTLHQMVEKAEKLIFPKFREACDAIIKIRDHKNLIVKQAVIDIIPVLTNFILNHAHSEMEYALLFLEYIFKAVGSIGKENKGEVLSILGKMTMLLGRNIIGSMQQIVGLVNHELKKKPILSGVFDILKGVTKTLGPKLVDHFELNLLISNVFNSDVELNVNLLDFLSELAIAVLKSPDHKTKTIVYTICDRLLGMIFSILNQRVEKNYTLPRNEMSSITSTNSEFNFSEAFLTPIQQLFAPANSIHMNNICYECEDHKSKISIVLALFALSNFDFHNTFSLGFLVQSCVLPYLESPCTIIRQYAVITTCALTKCPKAINLGGVLRNELYNTVERLLNVALTDQSDLVRCTLFKHLKEDFFQFLALESNLSKLMIAVNDKSIQVRVVCVKLLGKLVGYNSSFILPCLTQLLSQYLNELQVSGRMKQQQDAAVLLRALIKNTRQLLSPNLANIIDIYIQILKNSQHAPLVYQALRGISACAEVCKQQLRPFFNVIYPCLIDNIKDTTTLKRKGALVAISDVVTYSTRAIEPYLKFESLLDTLLEVIKTEERIEIRKLAEKALGKLGALDPVKYKELEKRTHSGLKSHKNNPVEKHLRELHQKSLELTPSHNIYYPLVALKALMSILYGISSLNHEHIEQILQASYNIFRCYTRQISSLLENIIPILVHVSKQVESPSKERFISTFRKITSVVGDDINDCVLEITKVIDLSVSSPNLLHEMLELLRELASHSCYETMTSFPLLLNNCINILNTSADEQLIVKTLSFFECLRGKIDQYLYITIPALLKLVQDHPSTKIRKHAIKVIAELCDKGTHPHIVDYISFIIDGLLNVVRTDNNEVIPDIFDAFTGLVASLGSLFAVYIPAVQRLMMSKKISHKRYENAVQDLIAGSDQIENPFRRPRMSLISEPERSSTISEGREARATTTFGPYKHEVNVSQLLNVCETYDRHTKEEWKDWMRRFSNELLKQAPAPALRECQVIEEYPNSLELFNAAFVSCWSDLYDEDKNMMIKNLENAFDSQTIPTEVLQVLLNLAEFMEHDDHKLFDARTLGKLAYKCKAYAKALHYKEVEFYTSAPHTEIIENLIALNNLLHQHEAAYGIRVFAKRKGWENLNQALFQEFHRWQDAEDLHELINEKLITDPDQANSEETTVIRMKCLKALSDWGKLMSLGEIKWNSIGNNESFKKEVASYAAAAAWNLGKWEELEKYTKEMDQNIFEQNFYRAILSIHDNNLTQSKKILDKAWDIVDAKLPGLLRESYIRAYPVVIETQQLCDLEEVIHYKGYEETAEKRDEILQLWNCRLAGCQPSIDIWEKFFSFRPLLVCPEEDLDTWIQFAELCMKNGQMRLAGDTLETLLLRAVSDPRAGNSSKIYYEITGNEELHPASVCFVYLKYLYSQGPKHKSLEYLHKFVEEQETMKANGTALCKYYLQLAKWQKDCYAEGFSQENMDKVLRSIKTATQYDMKSYKAWHKWGIMNFSVLSHFERPSRGEVISKETMDPYINSALEGFIHSIEMEYSLTASHKLQNLLRLITLWFKYGNQEKVSEKLKSSFDLLNVEVWLQVIPQIIARASTPDPVLRGLIVDLLKKIAKYHPHALLYALTMAIRTTSEERIQVANLVLNVMREYHQTIVGDTLLVADELIRCSVLWKEAWHEAISDASQLYFGSKDINGMISLLKPLHETLNQGPKTMNEVGFYQAFSADLSEAEFWLTRYEETKKEINLQQAWNIYYSVYLKLHRVNMKEVEIENVSPRLSEARNLNAAIPGIYRSDKPVITIQKFEKTLRVFPTKQHPRRLSMIGGNGKEYQFLLKGHEDIRQDERAMQLFGLVNDLLSADRRTNGKDLMIRRYAVVPLSPTCGLIGWVHGCDTLNQLIQDYRQRKRIETYVERDLIKGMYTKYEQLPLINKIEIFEYAMSQTKGEDLQKILWSKSPTSEIWLERRTNYTRSLATMSMVGYILGLGDRHPSNIMLDRYTGKIVHIDFGDCFEVAMKRERCPELVPFRLTRMLVNAMEISGIEGNFRNTCEQVMTVLRQNRDSLMAMLEVFLYEPLVSWRIIAQEKARPSHAEEGDVVNASMPDEKDLQRNISGELEMTDLLNEKAIEVIDRVLEKLTGNDFSDSKELSIQDQVDRLIKEARSIKNLSQSYIGWCPFW</sequence>
<comment type="catalytic activity">
    <reaction evidence="8">
        <text>L-seryl-[protein] + ATP = O-phospho-L-seryl-[protein] + ADP + H(+)</text>
        <dbReference type="Rhea" id="RHEA:17989"/>
        <dbReference type="Rhea" id="RHEA-COMP:9863"/>
        <dbReference type="Rhea" id="RHEA-COMP:11604"/>
        <dbReference type="ChEBI" id="CHEBI:15378"/>
        <dbReference type="ChEBI" id="CHEBI:29999"/>
        <dbReference type="ChEBI" id="CHEBI:30616"/>
        <dbReference type="ChEBI" id="CHEBI:83421"/>
        <dbReference type="ChEBI" id="CHEBI:456216"/>
        <dbReference type="EC" id="2.7.11.1"/>
    </reaction>
</comment>
<dbReference type="InterPro" id="IPR036940">
    <property type="entry name" value="PI3/4_kinase_cat_sf"/>
</dbReference>
<dbReference type="GO" id="GO:0005737">
    <property type="term" value="C:cytoplasm"/>
    <property type="evidence" value="ECO:0007669"/>
    <property type="project" value="TreeGrafter"/>
</dbReference>
<dbReference type="InterPro" id="IPR036738">
    <property type="entry name" value="FRB_sf"/>
</dbReference>
<dbReference type="InterPro" id="IPR026683">
    <property type="entry name" value="TOR_cat"/>
</dbReference>
<dbReference type="InterPro" id="IPR016024">
    <property type="entry name" value="ARM-type_fold"/>
</dbReference>
<evidence type="ECO:0000256" key="6">
    <source>
        <dbReference type="ARBA" id="ARBA00022840"/>
    </source>
</evidence>
<evidence type="ECO:0000256" key="5">
    <source>
        <dbReference type="ARBA" id="ARBA00022777"/>
    </source>
</evidence>
<evidence type="ECO:0000259" key="12">
    <source>
        <dbReference type="PROSITE" id="PS51190"/>
    </source>
</evidence>
<feature type="domain" description="FATC" evidence="12">
    <location>
        <begin position="2342"/>
        <end position="2374"/>
    </location>
</feature>
<dbReference type="Proteomes" id="UP001162131">
    <property type="component" value="Unassembled WGS sequence"/>
</dbReference>
<dbReference type="PROSITE" id="PS51190">
    <property type="entry name" value="FATC"/>
    <property type="match status" value="1"/>
</dbReference>
<protein>
    <recommendedName>
        <fullName evidence="9">Serine/threonine-protein kinase TOR</fullName>
        <ecNumber evidence="9">2.7.11.1</ecNumber>
    </recommendedName>
</protein>
<dbReference type="GO" id="GO:0016242">
    <property type="term" value="P:negative regulation of macroautophagy"/>
    <property type="evidence" value="ECO:0007669"/>
    <property type="project" value="TreeGrafter"/>
</dbReference>
<dbReference type="EMBL" id="CAJZBQ010000005">
    <property type="protein sequence ID" value="CAG9312174.1"/>
    <property type="molecule type" value="Genomic_DNA"/>
</dbReference>
<evidence type="ECO:0000256" key="7">
    <source>
        <dbReference type="ARBA" id="ARBA00047899"/>
    </source>
</evidence>
<dbReference type="InterPro" id="IPR003151">
    <property type="entry name" value="PIK-rel_kinase_FAT"/>
</dbReference>
<dbReference type="PROSITE" id="PS00916">
    <property type="entry name" value="PI3_4_KINASE_2"/>
    <property type="match status" value="1"/>
</dbReference>
<gene>
    <name evidence="13" type="ORF">BSTOLATCC_MIC5422</name>
</gene>
<dbReference type="InterPro" id="IPR018936">
    <property type="entry name" value="PI3/4_kinase_CS"/>
</dbReference>
<dbReference type="PANTHER" id="PTHR11139">
    <property type="entry name" value="ATAXIA TELANGIECTASIA MUTATED ATM -RELATED"/>
    <property type="match status" value="1"/>
</dbReference>
<evidence type="ECO:0000256" key="9">
    <source>
        <dbReference type="RuleBase" id="RU364109"/>
    </source>
</evidence>
<evidence type="ECO:0000259" key="10">
    <source>
        <dbReference type="PROSITE" id="PS50290"/>
    </source>
</evidence>
<dbReference type="SMART" id="SM01345">
    <property type="entry name" value="Rapamycin_bind"/>
    <property type="match status" value="1"/>
</dbReference>
<dbReference type="FunFam" id="1.10.1070.11:FF:000029">
    <property type="entry name" value="Serine/threonine-protein kinase TOR"/>
    <property type="match status" value="1"/>
</dbReference>
<dbReference type="SUPFAM" id="SSF47212">
    <property type="entry name" value="FKBP12-rapamycin-binding domain of FKBP-rapamycin-associated protein (FRAP)"/>
    <property type="match status" value="1"/>
</dbReference>
<dbReference type="PROSITE" id="PS50290">
    <property type="entry name" value="PI3_4_KINASE_3"/>
    <property type="match status" value="1"/>
</dbReference>
<dbReference type="GO" id="GO:0004674">
    <property type="term" value="F:protein serine/threonine kinase activity"/>
    <property type="evidence" value="ECO:0007669"/>
    <property type="project" value="UniProtKB-KW"/>
</dbReference>
<evidence type="ECO:0000313" key="13">
    <source>
        <dbReference type="EMBL" id="CAG9312174.1"/>
    </source>
</evidence>
<comment type="catalytic activity">
    <reaction evidence="7 9">
        <text>L-threonyl-[protein] + ATP = O-phospho-L-threonyl-[protein] + ADP + H(+)</text>
        <dbReference type="Rhea" id="RHEA:46608"/>
        <dbReference type="Rhea" id="RHEA-COMP:11060"/>
        <dbReference type="Rhea" id="RHEA-COMP:11605"/>
        <dbReference type="ChEBI" id="CHEBI:15378"/>
        <dbReference type="ChEBI" id="CHEBI:30013"/>
        <dbReference type="ChEBI" id="CHEBI:30616"/>
        <dbReference type="ChEBI" id="CHEBI:61977"/>
        <dbReference type="ChEBI" id="CHEBI:456216"/>
        <dbReference type="EC" id="2.7.11.1"/>
    </reaction>
</comment>
<comment type="caution">
    <text evidence="13">The sequence shown here is derived from an EMBL/GenBank/DDBJ whole genome shotgun (WGS) entry which is preliminary data.</text>
</comment>
<dbReference type="PROSITE" id="PS00915">
    <property type="entry name" value="PI3_4_KINASE_1"/>
    <property type="match status" value="1"/>
</dbReference>
<evidence type="ECO:0000256" key="3">
    <source>
        <dbReference type="ARBA" id="ARBA00022737"/>
    </source>
</evidence>
<dbReference type="InterPro" id="IPR050517">
    <property type="entry name" value="DDR_Repair_Kinase"/>
</dbReference>
<dbReference type="SMART" id="SM00146">
    <property type="entry name" value="PI3Kc"/>
    <property type="match status" value="1"/>
</dbReference>
<dbReference type="InterPro" id="IPR014009">
    <property type="entry name" value="PIK_FAT"/>
</dbReference>
<dbReference type="Gene3D" id="1.20.120.150">
    <property type="entry name" value="FKBP12-rapamycin binding domain"/>
    <property type="match status" value="1"/>
</dbReference>
<dbReference type="EC" id="2.7.11.1" evidence="9"/>
<dbReference type="InterPro" id="IPR011989">
    <property type="entry name" value="ARM-like"/>
</dbReference>
<dbReference type="Pfam" id="PF11865">
    <property type="entry name" value="mTOR_dom"/>
    <property type="match status" value="1"/>
</dbReference>
<evidence type="ECO:0000256" key="4">
    <source>
        <dbReference type="ARBA" id="ARBA00022741"/>
    </source>
</evidence>
<keyword evidence="4 9" id="KW-0547">Nucleotide-binding</keyword>
<dbReference type="Pfam" id="PF02259">
    <property type="entry name" value="FAT"/>
    <property type="match status" value="1"/>
</dbReference>
<dbReference type="FunFam" id="1.20.120.150:FF:000001">
    <property type="entry name" value="Serine/threonine-protein kinase TOR"/>
    <property type="match status" value="1"/>
</dbReference>
<dbReference type="Pfam" id="PF00454">
    <property type="entry name" value="PI3_PI4_kinase"/>
    <property type="match status" value="1"/>
</dbReference>
<keyword evidence="5 9" id="KW-0418">Kinase</keyword>
<dbReference type="InterPro" id="IPR000403">
    <property type="entry name" value="PI3/4_kinase_cat_dom"/>
</dbReference>
<keyword evidence="6 9" id="KW-0067">ATP-binding</keyword>
<keyword evidence="2 9" id="KW-0808">Transferase</keyword>
<name>A0AAU9IK39_9CILI</name>
<dbReference type="SMART" id="SM01346">
    <property type="entry name" value="DUF3385"/>
    <property type="match status" value="1"/>
</dbReference>
<dbReference type="Pfam" id="PF08771">
    <property type="entry name" value="FRB_dom"/>
    <property type="match status" value="1"/>
</dbReference>
<dbReference type="InterPro" id="IPR003152">
    <property type="entry name" value="FATC_dom"/>
</dbReference>
<dbReference type="SUPFAM" id="SSF48371">
    <property type="entry name" value="ARM repeat"/>
    <property type="match status" value="2"/>
</dbReference>
<keyword evidence="3" id="KW-0677">Repeat</keyword>
<evidence type="ECO:0000256" key="2">
    <source>
        <dbReference type="ARBA" id="ARBA00022679"/>
    </source>
</evidence>
<reference evidence="13" key="1">
    <citation type="submission" date="2021-09" db="EMBL/GenBank/DDBJ databases">
        <authorList>
            <consortium name="AG Swart"/>
            <person name="Singh M."/>
            <person name="Singh A."/>
            <person name="Seah K."/>
            <person name="Emmerich C."/>
        </authorList>
    </citation>
    <scope>NUCLEOTIDE SEQUENCE</scope>
    <source>
        <strain evidence="13">ATCC30299</strain>
    </source>
</reference>
<dbReference type="InterPro" id="IPR024585">
    <property type="entry name" value="mTOR_dom"/>
</dbReference>
<dbReference type="GO" id="GO:0005524">
    <property type="term" value="F:ATP binding"/>
    <property type="evidence" value="ECO:0007669"/>
    <property type="project" value="UniProtKB-KW"/>
</dbReference>